<dbReference type="Proteomes" id="UP000544054">
    <property type="component" value="Unassembled WGS sequence"/>
</dbReference>
<dbReference type="EMBL" id="JABBGI010000004">
    <property type="protein sequence ID" value="NML68970.1"/>
    <property type="molecule type" value="Genomic_DNA"/>
</dbReference>
<comment type="caution">
    <text evidence="1">The sequence shown here is derived from an EMBL/GenBank/DDBJ whole genome shotgun (WGS) entry which is preliminary data.</text>
</comment>
<name>A0A7Y0FQR8_9FLAO</name>
<keyword evidence="2" id="KW-1185">Reference proteome</keyword>
<dbReference type="AlphaFoldDB" id="A0A7Y0FQR8"/>
<proteinExistence type="predicted"/>
<organism evidence="1 2">
    <name type="scientific">Chryseobacterium antibioticum</name>
    <dbReference type="NCBI Taxonomy" id="2728847"/>
    <lineage>
        <taxon>Bacteria</taxon>
        <taxon>Pseudomonadati</taxon>
        <taxon>Bacteroidota</taxon>
        <taxon>Flavobacteriia</taxon>
        <taxon>Flavobacteriales</taxon>
        <taxon>Weeksellaceae</taxon>
        <taxon>Chryseobacterium group</taxon>
        <taxon>Chryseobacterium</taxon>
    </lineage>
</organism>
<evidence type="ECO:0000313" key="1">
    <source>
        <dbReference type="EMBL" id="NML68970.1"/>
    </source>
</evidence>
<sequence length="61" mass="7211">MYNEQLSTELVEWAAQDKLCDEIEQLQKGFIQLKEERFASDEYISDNIRQFVEGAFILYSS</sequence>
<dbReference type="RefSeq" id="WP_169233542.1">
    <property type="nucleotide sequence ID" value="NZ_JABBGI010000004.1"/>
</dbReference>
<protein>
    <submittedName>
        <fullName evidence="1">Uncharacterized protein</fullName>
    </submittedName>
</protein>
<evidence type="ECO:0000313" key="2">
    <source>
        <dbReference type="Proteomes" id="UP000544054"/>
    </source>
</evidence>
<gene>
    <name evidence="1" type="ORF">HHL23_04070</name>
</gene>
<reference evidence="1 2" key="1">
    <citation type="submission" date="2020-04" db="EMBL/GenBank/DDBJ databases">
        <title>Chryseobacterium sp. RP-3-3 sp. nov., isolated from Jeju soil.</title>
        <authorList>
            <person name="Dahal R.H."/>
        </authorList>
    </citation>
    <scope>NUCLEOTIDE SEQUENCE [LARGE SCALE GENOMIC DNA]</scope>
    <source>
        <strain evidence="1 2">RP-3-3</strain>
    </source>
</reference>
<accession>A0A7Y0FQR8</accession>